<dbReference type="Proteomes" id="UP000031192">
    <property type="component" value="Unassembled WGS sequence"/>
</dbReference>
<evidence type="ECO:0000313" key="2">
    <source>
        <dbReference type="Proteomes" id="UP000031192"/>
    </source>
</evidence>
<dbReference type="AlphaFoldDB" id="A0A0B4G520"/>
<sequence length="157" mass="18579">METPNAIDAYFSSYPKFNYDRNIAAWEEYHRMVQFFRWERDEKREKIARRCFRVAIVKHFGELYGTDENSLDSLQRLSAMLDIGHVPQTVKSCKEAIEKAHVNIMDFIDSGRTGHPVPKFESVNKLRRYTIKTGKIFPKKEAKKSSLLRYLLRKIFV</sequence>
<comment type="caution">
    <text evidence="1">The sequence shown here is derived from an EMBL/GenBank/DDBJ whole genome shotgun (WGS) entry which is preliminary data.</text>
</comment>
<dbReference type="EMBL" id="AZNH01000124">
    <property type="protein sequence ID" value="KID81735.1"/>
    <property type="molecule type" value="Genomic_DNA"/>
</dbReference>
<name>A0A0B4G520_METGA</name>
<proteinExistence type="predicted"/>
<reference evidence="1 2" key="1">
    <citation type="journal article" date="2014" name="Proc. Natl. Acad. Sci. U.S.A.">
        <title>Trajectory and genomic determinants of fungal-pathogen speciation and host adaptation.</title>
        <authorList>
            <person name="Hu X."/>
            <person name="Xiao G."/>
            <person name="Zheng P."/>
            <person name="Shang Y."/>
            <person name="Su Y."/>
            <person name="Zhang X."/>
            <person name="Liu X."/>
            <person name="Zhan S."/>
            <person name="St Leger R.J."/>
            <person name="Wang C."/>
        </authorList>
    </citation>
    <scope>NUCLEOTIDE SEQUENCE [LARGE SCALE GENOMIC DNA]</scope>
    <source>
        <strain evidence="1 2">ARSEF 977</strain>
    </source>
</reference>
<protein>
    <submittedName>
        <fullName evidence="1">Transcription factor Zn, C2H2</fullName>
    </submittedName>
</protein>
<organism evidence="1 2">
    <name type="scientific">Metarhizium guizhouense (strain ARSEF 977)</name>
    <dbReference type="NCBI Taxonomy" id="1276136"/>
    <lineage>
        <taxon>Eukaryota</taxon>
        <taxon>Fungi</taxon>
        <taxon>Dikarya</taxon>
        <taxon>Ascomycota</taxon>
        <taxon>Pezizomycotina</taxon>
        <taxon>Sordariomycetes</taxon>
        <taxon>Hypocreomycetidae</taxon>
        <taxon>Hypocreales</taxon>
        <taxon>Clavicipitaceae</taxon>
        <taxon>Metarhizium</taxon>
    </lineage>
</organism>
<gene>
    <name evidence="1" type="ORF">MGU_10940</name>
</gene>
<dbReference type="PANTHER" id="PTHR38846">
    <property type="entry name" value="C3H1-TYPE DOMAIN-CONTAINING PROTEIN"/>
    <property type="match status" value="1"/>
</dbReference>
<evidence type="ECO:0000313" key="1">
    <source>
        <dbReference type="EMBL" id="KID81735.1"/>
    </source>
</evidence>
<dbReference type="HOGENOM" id="CLU_053382_2_2_1"/>
<accession>A0A0B4G520</accession>
<keyword evidence="2" id="KW-1185">Reference proteome</keyword>
<dbReference type="PANTHER" id="PTHR38846:SF1">
    <property type="entry name" value="C3H1-TYPE DOMAIN-CONTAINING PROTEIN"/>
    <property type="match status" value="1"/>
</dbReference>